<comment type="subcellular location">
    <subcellularLocation>
        <location evidence="1">Membrane</location>
        <topology evidence="1">Multi-pass membrane protein</topology>
    </subcellularLocation>
</comment>
<dbReference type="Proteomes" id="UP001249851">
    <property type="component" value="Unassembled WGS sequence"/>
</dbReference>
<evidence type="ECO:0000256" key="4">
    <source>
        <dbReference type="ARBA" id="ARBA00022989"/>
    </source>
</evidence>
<dbReference type="PANTHER" id="PTHR10258:SF8">
    <property type="entry name" value="CALCIUM-ACTIVATED POTASSIUM CHANNEL BK ALPHA SUBUNIT DOMAIN-CONTAINING PROTEIN"/>
    <property type="match status" value="1"/>
</dbReference>
<feature type="transmembrane region" description="Helical" evidence="9">
    <location>
        <begin position="9"/>
        <end position="27"/>
    </location>
</feature>
<reference evidence="10" key="2">
    <citation type="journal article" date="2023" name="Science">
        <title>Genomic signatures of disease resistance in endangered staghorn corals.</title>
        <authorList>
            <person name="Vollmer S.V."/>
            <person name="Selwyn J.D."/>
            <person name="Despard B.A."/>
            <person name="Roesel C.L."/>
        </authorList>
    </citation>
    <scope>NUCLEOTIDE SEQUENCE</scope>
    <source>
        <strain evidence="10">K2</strain>
    </source>
</reference>
<keyword evidence="3 9" id="KW-0812">Transmembrane</keyword>
<organism evidence="10 11">
    <name type="scientific">Acropora cervicornis</name>
    <name type="common">Staghorn coral</name>
    <dbReference type="NCBI Taxonomy" id="6130"/>
    <lineage>
        <taxon>Eukaryota</taxon>
        <taxon>Metazoa</taxon>
        <taxon>Cnidaria</taxon>
        <taxon>Anthozoa</taxon>
        <taxon>Hexacorallia</taxon>
        <taxon>Scleractinia</taxon>
        <taxon>Astrocoeniina</taxon>
        <taxon>Acroporidae</taxon>
        <taxon>Acropora</taxon>
    </lineage>
</organism>
<keyword evidence="6 9" id="KW-0472">Membrane</keyword>
<dbReference type="GO" id="GO:0005513">
    <property type="term" value="P:detection of calcium ion"/>
    <property type="evidence" value="ECO:0007669"/>
    <property type="project" value="TreeGrafter"/>
</dbReference>
<dbReference type="GO" id="GO:0015459">
    <property type="term" value="F:potassium channel regulator activity"/>
    <property type="evidence" value="ECO:0007669"/>
    <property type="project" value="TreeGrafter"/>
</dbReference>
<keyword evidence="5" id="KW-0406">Ion transport</keyword>
<dbReference type="PANTHER" id="PTHR10258">
    <property type="entry name" value="CALCIUM-ACTIVATED POTASSIUM CHANNEL SUBUNIT BETA"/>
    <property type="match status" value="1"/>
</dbReference>
<keyword evidence="2" id="KW-0813">Transport</keyword>
<dbReference type="InterPro" id="IPR003930">
    <property type="entry name" value="K_chnl_Ca-activ_BK_bsu"/>
</dbReference>
<evidence type="ECO:0000313" key="10">
    <source>
        <dbReference type="EMBL" id="KAK2567563.1"/>
    </source>
</evidence>
<evidence type="ECO:0000256" key="9">
    <source>
        <dbReference type="SAM" id="Phobius"/>
    </source>
</evidence>
<keyword evidence="11" id="KW-1185">Reference proteome</keyword>
<name>A0AAD9QUE3_ACRCE</name>
<dbReference type="EMBL" id="JARQWQ010000014">
    <property type="protein sequence ID" value="KAK2567563.1"/>
    <property type="molecule type" value="Genomic_DNA"/>
</dbReference>
<evidence type="ECO:0000256" key="8">
    <source>
        <dbReference type="ARBA" id="ARBA00023303"/>
    </source>
</evidence>
<protein>
    <submittedName>
        <fullName evidence="10">Calcium-activated potassium channel subunit beta-3</fullName>
    </submittedName>
</protein>
<comment type="caution">
    <text evidence="10">The sequence shown here is derived from an EMBL/GenBank/DDBJ whole genome shotgun (WGS) entry which is preliminary data.</text>
</comment>
<dbReference type="AlphaFoldDB" id="A0AAD9QUE3"/>
<sequence>MLCNKAEGIFLLGIAIFLVGTVCLIAVEVCNVYPARQEQAFQAINCTIVDGNMEASEKCSNSKNGESYPCLRIHVACGKELKSDGKLQHKTPRLLSKDFHSLQLQCTYTPEQCMQRNQPKPHLLRLFQSGNPIGATVHCFYNPEDPRQVIAQKTSVKSYNKLVLKSMAWPLGIVVSGMVVVVTAGCVVSALRSRKGYEKIADFNTRLV</sequence>
<evidence type="ECO:0000256" key="3">
    <source>
        <dbReference type="ARBA" id="ARBA00022692"/>
    </source>
</evidence>
<reference evidence="10" key="1">
    <citation type="journal article" date="2023" name="G3 (Bethesda)">
        <title>Whole genome assembly and annotation of the endangered Caribbean coral Acropora cervicornis.</title>
        <authorList>
            <person name="Selwyn J.D."/>
            <person name="Vollmer S.V."/>
        </authorList>
    </citation>
    <scope>NUCLEOTIDE SEQUENCE</scope>
    <source>
        <strain evidence="10">K2</strain>
    </source>
</reference>
<evidence type="ECO:0000256" key="7">
    <source>
        <dbReference type="ARBA" id="ARBA00023180"/>
    </source>
</evidence>
<accession>A0AAD9QUE3</accession>
<dbReference type="Pfam" id="PF03185">
    <property type="entry name" value="CaKB"/>
    <property type="match status" value="1"/>
</dbReference>
<gene>
    <name evidence="10" type="ORF">P5673_008401</name>
</gene>
<evidence type="ECO:0000256" key="1">
    <source>
        <dbReference type="ARBA" id="ARBA00004141"/>
    </source>
</evidence>
<keyword evidence="7" id="KW-0325">Glycoprotein</keyword>
<feature type="transmembrane region" description="Helical" evidence="9">
    <location>
        <begin position="167"/>
        <end position="191"/>
    </location>
</feature>
<dbReference type="GO" id="GO:0015269">
    <property type="term" value="F:calcium-activated potassium channel activity"/>
    <property type="evidence" value="ECO:0007669"/>
    <property type="project" value="InterPro"/>
</dbReference>
<keyword evidence="4 9" id="KW-1133">Transmembrane helix</keyword>
<keyword evidence="8 10" id="KW-0407">Ion channel</keyword>
<dbReference type="GO" id="GO:0008076">
    <property type="term" value="C:voltage-gated potassium channel complex"/>
    <property type="evidence" value="ECO:0007669"/>
    <property type="project" value="TreeGrafter"/>
</dbReference>
<evidence type="ECO:0000313" key="11">
    <source>
        <dbReference type="Proteomes" id="UP001249851"/>
    </source>
</evidence>
<evidence type="ECO:0000256" key="6">
    <source>
        <dbReference type="ARBA" id="ARBA00023136"/>
    </source>
</evidence>
<evidence type="ECO:0000256" key="5">
    <source>
        <dbReference type="ARBA" id="ARBA00023065"/>
    </source>
</evidence>
<evidence type="ECO:0000256" key="2">
    <source>
        <dbReference type="ARBA" id="ARBA00022448"/>
    </source>
</evidence>
<proteinExistence type="predicted"/>